<comment type="caution">
    <text evidence="3">The sequence shown here is derived from an EMBL/GenBank/DDBJ whole genome shotgun (WGS) entry which is preliminary data.</text>
</comment>
<reference evidence="3 4" key="1">
    <citation type="submission" date="2020-02" db="EMBL/GenBank/DDBJ databases">
        <title>Whole-genome analyses of novel actinobacteria.</title>
        <authorList>
            <person name="Sahin N."/>
            <person name="Tatar D."/>
        </authorList>
    </citation>
    <scope>NUCLEOTIDE SEQUENCE [LARGE SCALE GENOMIC DNA]</scope>
    <source>
        <strain evidence="3 4">SB3404</strain>
    </source>
</reference>
<dbReference type="EMBL" id="JAAKZZ010000633">
    <property type="protein sequence ID" value="NGO73133.1"/>
    <property type="molecule type" value="Genomic_DNA"/>
</dbReference>
<name>A0A6G4X7A3_9ACTN</name>
<feature type="compositionally biased region" description="Basic and acidic residues" evidence="1">
    <location>
        <begin position="699"/>
        <end position="708"/>
    </location>
</feature>
<protein>
    <submittedName>
        <fullName evidence="3">Trypsin-like peptidase domain-containing protein</fullName>
    </submittedName>
</protein>
<dbReference type="SUPFAM" id="SSF50494">
    <property type="entry name" value="Trypsin-like serine proteases"/>
    <property type="match status" value="1"/>
</dbReference>
<accession>A0A6G4X7A3</accession>
<dbReference type="AlphaFoldDB" id="A0A6G4X7A3"/>
<dbReference type="InterPro" id="IPR009003">
    <property type="entry name" value="Peptidase_S1_PA"/>
</dbReference>
<evidence type="ECO:0000313" key="4">
    <source>
        <dbReference type="Proteomes" id="UP000477722"/>
    </source>
</evidence>
<dbReference type="Pfam" id="PF13365">
    <property type="entry name" value="Trypsin_2"/>
    <property type="match status" value="1"/>
</dbReference>
<keyword evidence="4" id="KW-1185">Reference proteome</keyword>
<proteinExistence type="predicted"/>
<dbReference type="Pfam" id="PF20028">
    <property type="entry name" value="VMAP-C"/>
    <property type="match status" value="1"/>
</dbReference>
<feature type="region of interest" description="Disordered" evidence="1">
    <location>
        <begin position="699"/>
        <end position="728"/>
    </location>
</feature>
<evidence type="ECO:0000259" key="2">
    <source>
        <dbReference type="Pfam" id="PF20028"/>
    </source>
</evidence>
<evidence type="ECO:0000256" key="1">
    <source>
        <dbReference type="SAM" id="MobiDB-lite"/>
    </source>
</evidence>
<sequence>MTAPGDVESAVSPAVVRIGAVDGGYDRLNGRGTEAEPGVWRPLWGSGFFVAPGWVLTCAHVVGSGGSGAVWRGERAIGIRTEDGVVLTGELAFGLPVPRDPGAPPSPWPLPDLALIRVPEATDPECLWLSDRSALTPAEVGLYGWMPGPSKDEPLFFSGTGDASGGVAGPMMLSGGQLTQGCSGGPVVDLWRGAVIGVSKGKGRGPGAGLAVPVTALRRLCDAGPRGGAVLHEVLSAHDRHHLRRYHAPGDSWPRRQTRMELSAAEPHGFTADRRTRLYALFARLDPPTGAGQVLQLANEARDFVLQSAYTLRDHDPRSWREGAGLLYDPRDGRTPSEEPAGDLSLEAVVLYAAKVWATLARSRAALPGCPLGALREWIESTAPTLRNDVIRARIPQVLAADSAAVAARADVLVEIDPDIYGTGRHSWRVLLQYAAPDGSAEAAEPAVVPVAYSGPDAPRRGLEESLRGALSAALDQGDVGEHLAAVAFMLPRALFDEPVEQWRPRLPDPADPLNPHTLPLGQRRLVVVRDRLRRDQGVTPEWRARASAVAEGPLHAVPLRREVPAEAAGQTAHGPGAGPCEGAARPYEGEQAAYGRLLAVPPGAVPVYCSRTGDGPGARAMGAALTAGHVLALWRHTDSGHTDCAEFHEGAARLLGEVRAARHLPERIRTLRNGNADEGAPDPGTLWARHIVLLYDPPHRPPRDGVLREPPMTSRPPDEGGPAWAPR</sequence>
<feature type="domain" description="vWA-MoxR associated protein C-terminal" evidence="2">
    <location>
        <begin position="425"/>
        <end position="699"/>
    </location>
</feature>
<organism evidence="3 4">
    <name type="scientific">Streptomyces boncukensis</name>
    <dbReference type="NCBI Taxonomy" id="2711219"/>
    <lineage>
        <taxon>Bacteria</taxon>
        <taxon>Bacillati</taxon>
        <taxon>Actinomycetota</taxon>
        <taxon>Actinomycetes</taxon>
        <taxon>Kitasatosporales</taxon>
        <taxon>Streptomycetaceae</taxon>
        <taxon>Streptomyces</taxon>
    </lineage>
</organism>
<dbReference type="Gene3D" id="2.40.10.120">
    <property type="match status" value="1"/>
</dbReference>
<evidence type="ECO:0000313" key="3">
    <source>
        <dbReference type="EMBL" id="NGO73133.1"/>
    </source>
</evidence>
<dbReference type="InterPro" id="IPR045450">
    <property type="entry name" value="VMAP_C"/>
</dbReference>
<dbReference type="Proteomes" id="UP000477722">
    <property type="component" value="Unassembled WGS sequence"/>
</dbReference>
<gene>
    <name evidence="3" type="ORF">G5C65_33335</name>
</gene>